<feature type="domain" description="DUF7710" evidence="1">
    <location>
        <begin position="7"/>
        <end position="91"/>
    </location>
</feature>
<accession>A0A5J6PTY7</accession>
<dbReference type="Proteomes" id="UP000325713">
    <property type="component" value="Chromosome"/>
</dbReference>
<dbReference type="InterPro" id="IPR056127">
    <property type="entry name" value="DUF7710"/>
</dbReference>
<keyword evidence="3" id="KW-1185">Reference proteome</keyword>
<proteinExistence type="predicted"/>
<dbReference type="Pfam" id="PF24819">
    <property type="entry name" value="DUF7710"/>
    <property type="match status" value="1"/>
</dbReference>
<protein>
    <recommendedName>
        <fullName evidence="1">DUF7710 domain-containing protein</fullName>
    </recommendedName>
</protein>
<organism evidence="2 3">
    <name type="scientific">Neisseria zalophi</name>
    <dbReference type="NCBI Taxonomy" id="640030"/>
    <lineage>
        <taxon>Bacteria</taxon>
        <taxon>Pseudomonadati</taxon>
        <taxon>Pseudomonadota</taxon>
        <taxon>Betaproteobacteria</taxon>
        <taxon>Neisseriales</taxon>
        <taxon>Neisseriaceae</taxon>
        <taxon>Neisseria</taxon>
    </lineage>
</organism>
<sequence length="93" mass="10844">MNNELYVWVFQGSKASFPSAIFSSKEKAICWIKKHKVSGMLSKYPLDISIYDWTITKGFFKPKRDDQKTPKFIQNFSSVYIEDSQYIDGICDD</sequence>
<dbReference type="EMBL" id="CP031700">
    <property type="protein sequence ID" value="QEY26178.1"/>
    <property type="molecule type" value="Genomic_DNA"/>
</dbReference>
<evidence type="ECO:0000259" key="1">
    <source>
        <dbReference type="Pfam" id="PF24819"/>
    </source>
</evidence>
<dbReference type="AlphaFoldDB" id="A0A5J6PTY7"/>
<dbReference type="RefSeq" id="WP_151051238.1">
    <property type="nucleotide sequence ID" value="NZ_CP031700.1"/>
</dbReference>
<name>A0A5J6PTY7_9NEIS</name>
<evidence type="ECO:0000313" key="2">
    <source>
        <dbReference type="EMBL" id="QEY26178.1"/>
    </source>
</evidence>
<reference evidence="2 3" key="1">
    <citation type="submission" date="2018-08" db="EMBL/GenBank/DDBJ databases">
        <title>Neisseria zalophi ATCC BAA-2455 complete genome.</title>
        <authorList>
            <person name="Veseli I.A."/>
            <person name="Buttler R."/>
            <person name="Mascarenhas dos Santos A.C."/>
            <person name="Pombert J.-F."/>
        </authorList>
    </citation>
    <scope>NUCLEOTIDE SEQUENCE [LARGE SCALE GENOMIC DNA]</scope>
    <source>
        <strain evidence="2 3">ATCC BAA-2455</strain>
    </source>
</reference>
<dbReference type="KEGG" id="nzl:D0T92_06325"/>
<evidence type="ECO:0000313" key="3">
    <source>
        <dbReference type="Proteomes" id="UP000325713"/>
    </source>
</evidence>
<gene>
    <name evidence="2" type="ORF">D0T92_06325</name>
</gene>
<dbReference type="OrthoDB" id="72025at2"/>